<evidence type="ECO:0000313" key="2">
    <source>
        <dbReference type="EMBL" id="CAB4922756.1"/>
    </source>
</evidence>
<protein>
    <submittedName>
        <fullName evidence="1">Unannotated protein</fullName>
    </submittedName>
</protein>
<dbReference type="AlphaFoldDB" id="A0A6J7ABJ9"/>
<reference evidence="1" key="1">
    <citation type="submission" date="2020-05" db="EMBL/GenBank/DDBJ databases">
        <authorList>
            <person name="Chiriac C."/>
            <person name="Salcher M."/>
            <person name="Ghai R."/>
            <person name="Kavagutti S V."/>
        </authorList>
    </citation>
    <scope>NUCLEOTIDE SEQUENCE</scope>
</reference>
<evidence type="ECO:0000313" key="3">
    <source>
        <dbReference type="EMBL" id="CAB4986976.1"/>
    </source>
</evidence>
<sequence length="176" mass="18961">MNNQVRVVCAIVIATSLIIPEARAAVKPGAKCVKQGATTTSKSKKYTCIKNGKKLAWNKGVILKKPASGSIDTNVSVTPDPLPTLTPDPLPTLTPDPLPTFTPDPLPTLMDPLSSVVVSPLIGMTEKKAKAYALSKGWGFRVGERNGEMFPVTMDYRPDRVTILIKNDLVYQVMVG</sequence>
<proteinExistence type="predicted"/>
<name>A0A6J7ABJ9_9ZZZZ</name>
<accession>A0A6J7ABJ9</accession>
<gene>
    <name evidence="1" type="ORF">UFOPK3197_00838</name>
    <name evidence="2" type="ORF">UFOPK3707_00436</name>
    <name evidence="3" type="ORF">UFOPK3937_01080</name>
</gene>
<evidence type="ECO:0000313" key="1">
    <source>
        <dbReference type="EMBL" id="CAB4830242.1"/>
    </source>
</evidence>
<organism evidence="1">
    <name type="scientific">freshwater metagenome</name>
    <dbReference type="NCBI Taxonomy" id="449393"/>
    <lineage>
        <taxon>unclassified sequences</taxon>
        <taxon>metagenomes</taxon>
        <taxon>ecological metagenomes</taxon>
    </lineage>
</organism>
<dbReference type="EMBL" id="CAFBMY010000049">
    <property type="protein sequence ID" value="CAB4922756.1"/>
    <property type="molecule type" value="Genomic_DNA"/>
</dbReference>
<dbReference type="EMBL" id="CAFABI010000087">
    <property type="protein sequence ID" value="CAB4830242.1"/>
    <property type="molecule type" value="Genomic_DNA"/>
</dbReference>
<dbReference type="EMBL" id="CAFBOJ010000134">
    <property type="protein sequence ID" value="CAB4986976.1"/>
    <property type="molecule type" value="Genomic_DNA"/>
</dbReference>